<name>A0A229RAE5_AMYAL</name>
<gene>
    <name evidence="1" type="ORF">CFP75_38245</name>
</gene>
<dbReference type="AlphaFoldDB" id="A0A229RAE5"/>
<organism evidence="1 2">
    <name type="scientific">Amycolatopsis alba DSM 44262</name>
    <dbReference type="NCBI Taxonomy" id="1125972"/>
    <lineage>
        <taxon>Bacteria</taxon>
        <taxon>Bacillati</taxon>
        <taxon>Actinomycetota</taxon>
        <taxon>Actinomycetes</taxon>
        <taxon>Pseudonocardiales</taxon>
        <taxon>Pseudonocardiaceae</taxon>
        <taxon>Amycolatopsis</taxon>
    </lineage>
</organism>
<sequence>MRSFHDILSEIDQQLTDADHIPTNAPASVAAYLRELITRHTQWATTQGTVSEVVTADTIRHEIAHLTQH</sequence>
<evidence type="ECO:0000313" key="1">
    <source>
        <dbReference type="EMBL" id="OXM43421.1"/>
    </source>
</evidence>
<evidence type="ECO:0000313" key="2">
    <source>
        <dbReference type="Proteomes" id="UP000215563"/>
    </source>
</evidence>
<dbReference type="Proteomes" id="UP000215563">
    <property type="component" value="Unassembled WGS sequence"/>
</dbReference>
<proteinExistence type="predicted"/>
<keyword evidence="2" id="KW-1185">Reference proteome</keyword>
<reference evidence="1 2" key="1">
    <citation type="submission" date="2017-07" db="EMBL/GenBank/DDBJ databases">
        <title>Amycolatopsis alba DSM 44262 Genome sequencing and assembly.</title>
        <authorList>
            <person name="Kaur N."/>
            <person name="Mayilraj S."/>
        </authorList>
    </citation>
    <scope>NUCLEOTIDE SEQUENCE [LARGE SCALE GENOMIC DNA]</scope>
    <source>
        <strain evidence="1 2">DSM 44262</strain>
    </source>
</reference>
<accession>A0A229RAE5</accession>
<dbReference type="RefSeq" id="WP_020636254.1">
    <property type="nucleotide sequence ID" value="NZ_KB913032.1"/>
</dbReference>
<comment type="caution">
    <text evidence="1">The sequence shown here is derived from an EMBL/GenBank/DDBJ whole genome shotgun (WGS) entry which is preliminary data.</text>
</comment>
<protein>
    <submittedName>
        <fullName evidence="1">Uncharacterized protein</fullName>
    </submittedName>
</protein>
<dbReference type="EMBL" id="NMQU01000148">
    <property type="protein sequence ID" value="OXM43421.1"/>
    <property type="molecule type" value="Genomic_DNA"/>
</dbReference>
<dbReference type="OrthoDB" id="3637119at2"/>